<comment type="caution">
    <text evidence="1">The sequence shown here is derived from an EMBL/GenBank/DDBJ whole genome shotgun (WGS) entry which is preliminary data.</text>
</comment>
<dbReference type="GO" id="GO:0007030">
    <property type="term" value="P:Golgi organization"/>
    <property type="evidence" value="ECO:0007669"/>
    <property type="project" value="TreeGrafter"/>
</dbReference>
<dbReference type="GO" id="GO:0009306">
    <property type="term" value="P:protein secretion"/>
    <property type="evidence" value="ECO:0007669"/>
    <property type="project" value="TreeGrafter"/>
</dbReference>
<dbReference type="Proteomes" id="UP000646827">
    <property type="component" value="Unassembled WGS sequence"/>
</dbReference>
<protein>
    <recommendedName>
        <fullName evidence="3">DUF833-domain-containing protein</fullName>
    </recommendedName>
</protein>
<dbReference type="Pfam" id="PF05742">
    <property type="entry name" value="TANGO2"/>
    <property type="match status" value="1"/>
</dbReference>
<dbReference type="AlphaFoldDB" id="A0A8H7S096"/>
<dbReference type="EMBL" id="JAEPRB010000194">
    <property type="protein sequence ID" value="KAG2219121.1"/>
    <property type="molecule type" value="Genomic_DNA"/>
</dbReference>
<evidence type="ECO:0000313" key="1">
    <source>
        <dbReference type="EMBL" id="KAG2219121.1"/>
    </source>
</evidence>
<gene>
    <name evidence="1" type="ORF">INT45_009788</name>
</gene>
<evidence type="ECO:0000313" key="2">
    <source>
        <dbReference type="Proteomes" id="UP000646827"/>
    </source>
</evidence>
<dbReference type="OrthoDB" id="191601at2759"/>
<dbReference type="PANTHER" id="PTHR17985">
    <property type="entry name" value="SER/THR-RICH PROTEIN T10 IN DGCR REGION"/>
    <property type="match status" value="1"/>
</dbReference>
<dbReference type="PANTHER" id="PTHR17985:SF8">
    <property type="entry name" value="TRANSPORT AND GOLGI ORGANIZATION PROTEIN 2 HOMOLOG"/>
    <property type="match status" value="1"/>
</dbReference>
<dbReference type="GO" id="GO:0005794">
    <property type="term" value="C:Golgi apparatus"/>
    <property type="evidence" value="ECO:0007669"/>
    <property type="project" value="TreeGrafter"/>
</dbReference>
<accession>A0A8H7S096</accession>
<sequence length="295" mass="33969">MCILFWTVNNHPRYRFIFAANRDEFLNRPTAHAHFWPPPNDHILAGTDLEAQATPLHNGTWLGITRSGRFSALTNYREKKFLGGKSRGALTRDYFFHDKNVSVHEYMEKIKADAKEYGGFNLICMNLNKKAEPHEMVYFSNRENSEIADLSPGTIYGLSNSVLGNPWEKVKKGREMFGEIIQRNLDDEEALIDQLFGLLSERADPAPSSDQDVAQILEDVKNWIFVPKFKYLNNAYATRTSTVILIDHDGNAVFVERDRFQATKSDNEEEKFIPLNEKGRMFRFNIDDHSLGDNK</sequence>
<dbReference type="InterPro" id="IPR008551">
    <property type="entry name" value="TANGO2"/>
</dbReference>
<keyword evidence="2" id="KW-1185">Reference proteome</keyword>
<proteinExistence type="predicted"/>
<organism evidence="1 2">
    <name type="scientific">Circinella minor</name>
    <dbReference type="NCBI Taxonomy" id="1195481"/>
    <lineage>
        <taxon>Eukaryota</taxon>
        <taxon>Fungi</taxon>
        <taxon>Fungi incertae sedis</taxon>
        <taxon>Mucoromycota</taxon>
        <taxon>Mucoromycotina</taxon>
        <taxon>Mucoromycetes</taxon>
        <taxon>Mucorales</taxon>
        <taxon>Lichtheimiaceae</taxon>
        <taxon>Circinella</taxon>
    </lineage>
</organism>
<evidence type="ECO:0008006" key="3">
    <source>
        <dbReference type="Google" id="ProtNLM"/>
    </source>
</evidence>
<name>A0A8H7S096_9FUNG</name>
<reference evidence="1 2" key="1">
    <citation type="submission" date="2020-12" db="EMBL/GenBank/DDBJ databases">
        <title>Metabolic potential, ecology and presence of endohyphal bacteria is reflected in genomic diversity of Mucoromycotina.</title>
        <authorList>
            <person name="Muszewska A."/>
            <person name="Okrasinska A."/>
            <person name="Steczkiewicz K."/>
            <person name="Drgas O."/>
            <person name="Orlowska M."/>
            <person name="Perlinska-Lenart U."/>
            <person name="Aleksandrzak-Piekarczyk T."/>
            <person name="Szatraj K."/>
            <person name="Zielenkiewicz U."/>
            <person name="Pilsyk S."/>
            <person name="Malc E."/>
            <person name="Mieczkowski P."/>
            <person name="Kruszewska J.S."/>
            <person name="Biernat P."/>
            <person name="Pawlowska J."/>
        </authorList>
    </citation>
    <scope>NUCLEOTIDE SEQUENCE [LARGE SCALE GENOMIC DNA]</scope>
    <source>
        <strain evidence="1 2">CBS 142.35</strain>
    </source>
</reference>